<reference evidence="2 3" key="1">
    <citation type="submission" date="2018-03" db="EMBL/GenBank/DDBJ databases">
        <title>Genomes of Pezizomycetes fungi and the evolution of truffles.</title>
        <authorList>
            <person name="Murat C."/>
            <person name="Payen T."/>
            <person name="Noel B."/>
            <person name="Kuo A."/>
            <person name="Martin F.M."/>
        </authorList>
    </citation>
    <scope>NUCLEOTIDE SEQUENCE [LARGE SCALE GENOMIC DNA]</scope>
    <source>
        <strain evidence="2">091103-1</strain>
    </source>
</reference>
<protein>
    <submittedName>
        <fullName evidence="2">Uncharacterized protein</fullName>
    </submittedName>
</protein>
<evidence type="ECO:0000256" key="1">
    <source>
        <dbReference type="SAM" id="MobiDB-lite"/>
    </source>
</evidence>
<feature type="compositionally biased region" description="Polar residues" evidence="1">
    <location>
        <begin position="1"/>
        <end position="11"/>
    </location>
</feature>
<proteinExistence type="predicted"/>
<comment type="caution">
    <text evidence="2">The sequence shown here is derived from an EMBL/GenBank/DDBJ whole genome shotgun (WGS) entry which is preliminary data.</text>
</comment>
<gene>
    <name evidence="2" type="ORF">C7212DRAFT_305101</name>
</gene>
<feature type="region of interest" description="Disordered" evidence="1">
    <location>
        <begin position="1"/>
        <end position="65"/>
    </location>
</feature>
<name>A0A317SZ69_9PEZI</name>
<evidence type="ECO:0000313" key="3">
    <source>
        <dbReference type="Proteomes" id="UP000246991"/>
    </source>
</evidence>
<sequence>MAYNTRSSAHTTRSKTKTPHKATATATTLKTTRKVTPKSTPTAKKTPSRRTGAGVAKKPRHHKRKLRLSDKLEGALLKVEGTLTGRRGVKAAGTKKIGGTDGKGEKRSIRRSI</sequence>
<evidence type="ECO:0000313" key="2">
    <source>
        <dbReference type="EMBL" id="PWW79719.1"/>
    </source>
</evidence>
<dbReference type="AlphaFoldDB" id="A0A317SZ69"/>
<dbReference type="Proteomes" id="UP000246991">
    <property type="component" value="Unassembled WGS sequence"/>
</dbReference>
<feature type="compositionally biased region" description="Low complexity" evidence="1">
    <location>
        <begin position="21"/>
        <end position="30"/>
    </location>
</feature>
<accession>A0A317SZ69</accession>
<feature type="region of interest" description="Disordered" evidence="1">
    <location>
        <begin position="88"/>
        <end position="113"/>
    </location>
</feature>
<organism evidence="2 3">
    <name type="scientific">Tuber magnatum</name>
    <name type="common">white Piedmont truffle</name>
    <dbReference type="NCBI Taxonomy" id="42249"/>
    <lineage>
        <taxon>Eukaryota</taxon>
        <taxon>Fungi</taxon>
        <taxon>Dikarya</taxon>
        <taxon>Ascomycota</taxon>
        <taxon>Pezizomycotina</taxon>
        <taxon>Pezizomycetes</taxon>
        <taxon>Pezizales</taxon>
        <taxon>Tuberaceae</taxon>
        <taxon>Tuber</taxon>
    </lineage>
</organism>
<dbReference type="EMBL" id="PYWC01000006">
    <property type="protein sequence ID" value="PWW79719.1"/>
    <property type="molecule type" value="Genomic_DNA"/>
</dbReference>
<keyword evidence="3" id="KW-1185">Reference proteome</keyword>